<feature type="domain" description="ATPase AAA-type core" evidence="2">
    <location>
        <begin position="540"/>
        <end position="600"/>
    </location>
</feature>
<dbReference type="InterPro" id="IPR003959">
    <property type="entry name" value="ATPase_AAA_core"/>
</dbReference>
<feature type="region of interest" description="Disordered" evidence="1">
    <location>
        <begin position="302"/>
        <end position="328"/>
    </location>
</feature>
<dbReference type="Pfam" id="PF00004">
    <property type="entry name" value="AAA"/>
    <property type="match status" value="1"/>
</dbReference>
<evidence type="ECO:0000259" key="2">
    <source>
        <dbReference type="Pfam" id="PF00004"/>
    </source>
</evidence>
<feature type="compositionally biased region" description="Polar residues" evidence="1">
    <location>
        <begin position="79"/>
        <end position="88"/>
    </location>
</feature>
<evidence type="ECO:0000256" key="1">
    <source>
        <dbReference type="SAM" id="MobiDB-lite"/>
    </source>
</evidence>
<feature type="compositionally biased region" description="Low complexity" evidence="1">
    <location>
        <begin position="201"/>
        <end position="217"/>
    </location>
</feature>
<feature type="compositionally biased region" description="Low complexity" evidence="1">
    <location>
        <begin position="626"/>
        <end position="647"/>
    </location>
</feature>
<dbReference type="EMBL" id="KQ964257">
    <property type="protein sequence ID" value="KXJ88755.1"/>
    <property type="molecule type" value="Genomic_DNA"/>
</dbReference>
<dbReference type="GO" id="GO:0016887">
    <property type="term" value="F:ATP hydrolysis activity"/>
    <property type="evidence" value="ECO:0007669"/>
    <property type="project" value="InterPro"/>
</dbReference>
<accession>A0A136IV70</accession>
<feature type="region of interest" description="Disordered" evidence="1">
    <location>
        <begin position="186"/>
        <end position="223"/>
    </location>
</feature>
<evidence type="ECO:0000313" key="3">
    <source>
        <dbReference type="EMBL" id="KXJ88755.1"/>
    </source>
</evidence>
<dbReference type="PANTHER" id="PTHR23389:SF21">
    <property type="entry name" value="ATPASE FAMILY AAA DOMAIN-CONTAINING PROTEIN 5"/>
    <property type="match status" value="1"/>
</dbReference>
<dbReference type="STRING" id="196109.A0A136IV70"/>
<dbReference type="Gene3D" id="3.40.50.300">
    <property type="entry name" value="P-loop containing nucleotide triphosphate hydrolases"/>
    <property type="match status" value="1"/>
</dbReference>
<feature type="compositionally biased region" description="Polar residues" evidence="1">
    <location>
        <begin position="20"/>
        <end position="34"/>
    </location>
</feature>
<gene>
    <name evidence="3" type="ORF">Micbo1qcDRAFT_197117</name>
</gene>
<dbReference type="GO" id="GO:0005634">
    <property type="term" value="C:nucleus"/>
    <property type="evidence" value="ECO:0007669"/>
    <property type="project" value="TreeGrafter"/>
</dbReference>
<feature type="region of interest" description="Disordered" evidence="1">
    <location>
        <begin position="1"/>
        <end position="158"/>
    </location>
</feature>
<proteinExistence type="predicted"/>
<dbReference type="InterPro" id="IPR027417">
    <property type="entry name" value="P-loop_NTPase"/>
</dbReference>
<dbReference type="SUPFAM" id="SSF52540">
    <property type="entry name" value="P-loop containing nucleoside triphosphate hydrolases"/>
    <property type="match status" value="1"/>
</dbReference>
<reference evidence="4" key="1">
    <citation type="submission" date="2016-02" db="EMBL/GenBank/DDBJ databases">
        <title>Draft genome sequence of Microdochium bolleyi, a fungal endophyte of beachgrass.</title>
        <authorList>
            <consortium name="DOE Joint Genome Institute"/>
            <person name="David A.S."/>
            <person name="May G."/>
            <person name="Haridas S."/>
            <person name="Lim J."/>
            <person name="Wang M."/>
            <person name="Labutti K."/>
            <person name="Lipzen A."/>
            <person name="Barry K."/>
            <person name="Grigoriev I.V."/>
        </authorList>
    </citation>
    <scope>NUCLEOTIDE SEQUENCE [LARGE SCALE GENOMIC DNA]</scope>
    <source>
        <strain evidence="4">J235TASD1</strain>
    </source>
</reference>
<dbReference type="Proteomes" id="UP000070501">
    <property type="component" value="Unassembled WGS sequence"/>
</dbReference>
<sequence length="1382" mass="150122">MSSAGDAVTFDKKVHPFFSGPSSENAIQNGSIATLVTPDPSCSPASERAHEMPGLGGGAPAGDMSREAKRRKLDGSSGHGIQSPSATQPPAIPEQPPFLGLDDIPLQTAPTAVPATEISAPKKLLSFNPKTGTIGSPPKPKAQLNTEDSVPKKRGRPRKNLIVRIRKIDSIIKGAVRVSGRVDTNIATSNTSPVSAKEAPSKNTSSATAKPSSSKSTHPFFLGKPQATTAPVVEAPSALPPKQKRQSIFTSTPCSPKKPKQPAPQFNSSTFGTKSGLLKFPGAQHPAFPWKGICHIRDLDDMTSSRQRRESSRDIPSAAMRKAKGQHTAITDDESLMTYALSQLDIDSLASDVRYQNEQDFKPPPKLLRVPSRHFESGRKLQSRIAGELRTISKKPSQQHPAIRAAYDRICTESSAFDRSTCESMAWTTKYAPMTTNAVLQSGQEAQILRDWLHALIVQSVDTGSAEVAASRAKDAPKPVRKKRRRHKLDNFIVSDSDEFGVMEAGSDDEVNWAADNGKGEARKTVSRPIIAGPRLSNTILLSGPHGCGKTAAVFAVAKELDFEIFELNPGSRRSGKDILDRVGDMTRNHLVQHNQIEETPAVDVEDEVARDLKSGKQGTMTNFFKSKTTKTSQSSSASTTKLSLTKIESQPEIRRPAKSQKQSLILLEEVDILYDEDKQFWTTVIGMIVQSRRPFVMTCTHELSLPIQGLNLHGILRFTAPPKELAVDLLLLIAANEGHSLQRPAVEALYETRRHDLRATITELNYWCQIGVGDPQGGFNWFFPRWPKGVDKDEHGDTIRVVSGDTYQRGMGWVTRDVAETETLDHTTDEQLQHDVWSEWGLDISHTEDSFSSWAHSSSTTSSSAHARLENLGAADAFMAALSDADLCSYRAFATEDDVFLDTTLPPVPSKAKDDNVFGRRFLEADARTDGSLLSRDAFVTISQLAQSILPRAQASVDVNVLSPEARAVNLIQKSFIEPRAKPVTREDYSVAFDSLAVSEKVMAGGFLDPSIFDRTMRLITLDVAPFVRSIVAYDERLRQERLLRSNILSEGGKPKKKMRTTRSALSALEGGVRASTRREKYFTVDINTHLVMRTGGTGWDELASDTGCPGASQGTGSTCPAQTQHTIRVLLCGMSTHATGNGGAAGLGREAIGEYFGLSKHEAAPGHGVDPEFPYSRQCLVGTAVGDGVGGAPRQVAVTLLFSEPMIVEDLFGSAASDGTFDAQLESTDALVLTVSLSDPLGFQSLTGIDNTVLHRADTRNSGLRKILLALTPKQEYPAQRQERHQMSQEEAQRLAESLGCQLLMLPAGEMEQTARLLEDVAGNIIAARARLAVSPRRVTAGVTGGSEPSTKEAAIQQDAQIGHDGLKNGEWVRRIFGRD</sequence>
<dbReference type="GO" id="GO:0003677">
    <property type="term" value="F:DNA binding"/>
    <property type="evidence" value="ECO:0007669"/>
    <property type="project" value="TreeGrafter"/>
</dbReference>
<keyword evidence="4" id="KW-1185">Reference proteome</keyword>
<dbReference type="PANTHER" id="PTHR23389">
    <property type="entry name" value="CHROMOSOME TRANSMISSION FIDELITY FACTOR 18"/>
    <property type="match status" value="1"/>
</dbReference>
<feature type="region of interest" description="Disordered" evidence="1">
    <location>
        <begin position="235"/>
        <end position="269"/>
    </location>
</feature>
<evidence type="ECO:0000313" key="4">
    <source>
        <dbReference type="Proteomes" id="UP000070501"/>
    </source>
</evidence>
<dbReference type="InParanoid" id="A0A136IV70"/>
<feature type="region of interest" description="Disordered" evidence="1">
    <location>
        <begin position="624"/>
        <end position="654"/>
    </location>
</feature>
<name>A0A136IV70_9PEZI</name>
<protein>
    <recommendedName>
        <fullName evidence="2">ATPase AAA-type core domain-containing protein</fullName>
    </recommendedName>
</protein>
<organism evidence="3 4">
    <name type="scientific">Microdochium bolleyi</name>
    <dbReference type="NCBI Taxonomy" id="196109"/>
    <lineage>
        <taxon>Eukaryota</taxon>
        <taxon>Fungi</taxon>
        <taxon>Dikarya</taxon>
        <taxon>Ascomycota</taxon>
        <taxon>Pezizomycotina</taxon>
        <taxon>Sordariomycetes</taxon>
        <taxon>Xylariomycetidae</taxon>
        <taxon>Xylariales</taxon>
        <taxon>Microdochiaceae</taxon>
        <taxon>Microdochium</taxon>
    </lineage>
</organism>
<dbReference type="GO" id="GO:0005524">
    <property type="term" value="F:ATP binding"/>
    <property type="evidence" value="ECO:0007669"/>
    <property type="project" value="InterPro"/>
</dbReference>
<dbReference type="OrthoDB" id="9996895at2759"/>